<protein>
    <submittedName>
        <fullName evidence="2">Uncharacterized protein</fullName>
    </submittedName>
</protein>
<evidence type="ECO:0000313" key="2">
    <source>
        <dbReference type="EMBL" id="HGT47612.1"/>
    </source>
</evidence>
<gene>
    <name evidence="2" type="ORF">ENS56_06230</name>
</gene>
<sequence length="380" mass="42009">MKKQIFSLFLFLTFSIVFFGCQSAEDVTSPVSDLDKKNSTNSTLSITPINTVPGQETCVELVAGQQYVVGTVCIKTEGTNLKVKYNLNDSDWSITETHLAVVGNPNDFPRTSNGNPKVGNFPYKGTHDNVNEVEYTIPIGNLPPTVYVAAHAVVKNCSVIPTVNLCPEFPANSTLTPTWQPSDAPLYTVKGVFNFSAEPFFGFCVDNARSISNNNPRTVNFICSYGELPTCSTFIEKPENLDLINWIINNRESNWDRKTVQAAIWQLINPSGKATNWQYPDSTGYWTHNAALRQEIVNSAIQYGEGYVPGCGEKVLVLVYGPGEICNPIRQVLAFEVPVECVPGECESETAWGFSYNNGPVPSQSALFGSQWARYFSYLR</sequence>
<dbReference type="PROSITE" id="PS51257">
    <property type="entry name" value="PROKAR_LIPOPROTEIN"/>
    <property type="match status" value="1"/>
</dbReference>
<feature type="chain" id="PRO_5032606708" evidence="1">
    <location>
        <begin position="20"/>
        <end position="380"/>
    </location>
</feature>
<reference evidence="2" key="1">
    <citation type="journal article" date="2020" name="mSystems">
        <title>Genome- and Community-Level Interaction Insights into Carbon Utilization and Element Cycling Functions of Hydrothermarchaeota in Hydrothermal Sediment.</title>
        <authorList>
            <person name="Zhou Z."/>
            <person name="Liu Y."/>
            <person name="Xu W."/>
            <person name="Pan J."/>
            <person name="Luo Z.H."/>
            <person name="Li M."/>
        </authorList>
    </citation>
    <scope>NUCLEOTIDE SEQUENCE [LARGE SCALE GENOMIC DNA]</scope>
    <source>
        <strain evidence="2">SpSt-500</strain>
    </source>
</reference>
<comment type="caution">
    <text evidence="2">The sequence shown here is derived from an EMBL/GenBank/DDBJ whole genome shotgun (WGS) entry which is preliminary data.</text>
</comment>
<proteinExistence type="predicted"/>
<feature type="signal peptide" evidence="1">
    <location>
        <begin position="1"/>
        <end position="19"/>
    </location>
</feature>
<keyword evidence="1" id="KW-0732">Signal</keyword>
<dbReference type="AlphaFoldDB" id="A0A832DHR1"/>
<name>A0A832DHR1_9BACT</name>
<organism evidence="2">
    <name type="scientific">Ignavibacterium album</name>
    <dbReference type="NCBI Taxonomy" id="591197"/>
    <lineage>
        <taxon>Bacteria</taxon>
        <taxon>Pseudomonadati</taxon>
        <taxon>Ignavibacteriota</taxon>
        <taxon>Ignavibacteria</taxon>
        <taxon>Ignavibacteriales</taxon>
        <taxon>Ignavibacteriaceae</taxon>
        <taxon>Ignavibacterium</taxon>
    </lineage>
</organism>
<dbReference type="EMBL" id="DSVI01000007">
    <property type="protein sequence ID" value="HGT47612.1"/>
    <property type="molecule type" value="Genomic_DNA"/>
</dbReference>
<evidence type="ECO:0000256" key="1">
    <source>
        <dbReference type="SAM" id="SignalP"/>
    </source>
</evidence>
<accession>A0A832DHR1</accession>